<dbReference type="EMBL" id="CM000126">
    <property type="protein sequence ID" value="EEC70189.1"/>
    <property type="molecule type" value="Genomic_DNA"/>
</dbReference>
<keyword evidence="2" id="KW-1185">Reference proteome</keyword>
<evidence type="ECO:0000313" key="1">
    <source>
        <dbReference type="EMBL" id="EEC70189.1"/>
    </source>
</evidence>
<name>B8AAL4_ORYSI</name>
<proteinExistence type="predicted"/>
<reference evidence="1 2" key="1">
    <citation type="journal article" date="2005" name="PLoS Biol.">
        <title>The genomes of Oryza sativa: a history of duplications.</title>
        <authorList>
            <person name="Yu J."/>
            <person name="Wang J."/>
            <person name="Lin W."/>
            <person name="Li S."/>
            <person name="Li H."/>
            <person name="Zhou J."/>
            <person name="Ni P."/>
            <person name="Dong W."/>
            <person name="Hu S."/>
            <person name="Zeng C."/>
            <person name="Zhang J."/>
            <person name="Zhang Y."/>
            <person name="Li R."/>
            <person name="Xu Z."/>
            <person name="Li S."/>
            <person name="Li X."/>
            <person name="Zheng H."/>
            <person name="Cong L."/>
            <person name="Lin L."/>
            <person name="Yin J."/>
            <person name="Geng J."/>
            <person name="Li G."/>
            <person name="Shi J."/>
            <person name="Liu J."/>
            <person name="Lv H."/>
            <person name="Li J."/>
            <person name="Wang J."/>
            <person name="Deng Y."/>
            <person name="Ran L."/>
            <person name="Shi X."/>
            <person name="Wang X."/>
            <person name="Wu Q."/>
            <person name="Li C."/>
            <person name="Ren X."/>
            <person name="Wang J."/>
            <person name="Wang X."/>
            <person name="Li D."/>
            <person name="Liu D."/>
            <person name="Zhang X."/>
            <person name="Ji Z."/>
            <person name="Zhao W."/>
            <person name="Sun Y."/>
            <person name="Zhang Z."/>
            <person name="Bao J."/>
            <person name="Han Y."/>
            <person name="Dong L."/>
            <person name="Ji J."/>
            <person name="Chen P."/>
            <person name="Wu S."/>
            <person name="Liu J."/>
            <person name="Xiao Y."/>
            <person name="Bu D."/>
            <person name="Tan J."/>
            <person name="Yang L."/>
            <person name="Ye C."/>
            <person name="Zhang J."/>
            <person name="Xu J."/>
            <person name="Zhou Y."/>
            <person name="Yu Y."/>
            <person name="Zhang B."/>
            <person name="Zhuang S."/>
            <person name="Wei H."/>
            <person name="Liu B."/>
            <person name="Lei M."/>
            <person name="Yu H."/>
            <person name="Li Y."/>
            <person name="Xu H."/>
            <person name="Wei S."/>
            <person name="He X."/>
            <person name="Fang L."/>
            <person name="Zhang Z."/>
            <person name="Zhang Y."/>
            <person name="Huang X."/>
            <person name="Su Z."/>
            <person name="Tong W."/>
            <person name="Li J."/>
            <person name="Tong Z."/>
            <person name="Li S."/>
            <person name="Ye J."/>
            <person name="Wang L."/>
            <person name="Fang L."/>
            <person name="Lei T."/>
            <person name="Chen C."/>
            <person name="Chen H."/>
            <person name="Xu Z."/>
            <person name="Li H."/>
            <person name="Huang H."/>
            <person name="Zhang F."/>
            <person name="Xu H."/>
            <person name="Li N."/>
            <person name="Zhao C."/>
            <person name="Li S."/>
            <person name="Dong L."/>
            <person name="Huang Y."/>
            <person name="Li L."/>
            <person name="Xi Y."/>
            <person name="Qi Q."/>
            <person name="Li W."/>
            <person name="Zhang B."/>
            <person name="Hu W."/>
            <person name="Zhang Y."/>
            <person name="Tian X."/>
            <person name="Jiao Y."/>
            <person name="Liang X."/>
            <person name="Jin J."/>
            <person name="Gao L."/>
            <person name="Zheng W."/>
            <person name="Hao B."/>
            <person name="Liu S."/>
            <person name="Wang W."/>
            <person name="Yuan L."/>
            <person name="Cao M."/>
            <person name="McDermott J."/>
            <person name="Samudrala R."/>
            <person name="Wang J."/>
            <person name="Wong G.K."/>
            <person name="Yang H."/>
        </authorList>
    </citation>
    <scope>NUCLEOTIDE SEQUENCE [LARGE SCALE GENOMIC DNA]</scope>
    <source>
        <strain evidence="2">cv. 93-11</strain>
    </source>
</reference>
<gene>
    <name evidence="1" type="ORF">OsI_00926</name>
</gene>
<dbReference type="AlphaFoldDB" id="B8AAL4"/>
<organism evidence="1 2">
    <name type="scientific">Oryza sativa subsp. indica</name>
    <name type="common">Rice</name>
    <dbReference type="NCBI Taxonomy" id="39946"/>
    <lineage>
        <taxon>Eukaryota</taxon>
        <taxon>Viridiplantae</taxon>
        <taxon>Streptophyta</taxon>
        <taxon>Embryophyta</taxon>
        <taxon>Tracheophyta</taxon>
        <taxon>Spermatophyta</taxon>
        <taxon>Magnoliopsida</taxon>
        <taxon>Liliopsida</taxon>
        <taxon>Poales</taxon>
        <taxon>Poaceae</taxon>
        <taxon>BOP clade</taxon>
        <taxon>Oryzoideae</taxon>
        <taxon>Oryzeae</taxon>
        <taxon>Oryzinae</taxon>
        <taxon>Oryza</taxon>
        <taxon>Oryza sativa</taxon>
    </lineage>
</organism>
<accession>B8AAL4</accession>
<dbReference type="Gramene" id="BGIOSGA002116-TA">
    <property type="protein sequence ID" value="BGIOSGA002116-PA"/>
    <property type="gene ID" value="BGIOSGA002116"/>
</dbReference>
<dbReference type="HOGENOM" id="CLU_3072044_0_0_1"/>
<evidence type="ECO:0000313" key="2">
    <source>
        <dbReference type="Proteomes" id="UP000007015"/>
    </source>
</evidence>
<sequence>MNLPLCSSIDWIEGSSGYTYLSHTHIIIMKYMVTGVQKMRRRDIVGGPEPETD</sequence>
<protein>
    <submittedName>
        <fullName evidence="1">Uncharacterized protein</fullName>
    </submittedName>
</protein>
<dbReference type="Proteomes" id="UP000007015">
    <property type="component" value="Chromosome 1"/>
</dbReference>